<gene>
    <name evidence="2" type="ORF">MtrunA17_Chr8g0364131</name>
</gene>
<dbReference type="InterPro" id="IPR032675">
    <property type="entry name" value="LRR_dom_sf"/>
</dbReference>
<dbReference type="PANTHER" id="PTHR13318">
    <property type="entry name" value="PARTNER OF PAIRED, ISOFORM B-RELATED"/>
    <property type="match status" value="1"/>
</dbReference>
<proteinExistence type="predicted"/>
<dbReference type="Proteomes" id="UP000265566">
    <property type="component" value="Chromosome 8"/>
</dbReference>
<name>A0A396GRA2_MEDTR</name>
<comment type="caution">
    <text evidence="2">The sequence shown here is derived from an EMBL/GenBank/DDBJ whole genome shotgun (WGS) entry which is preliminary data.</text>
</comment>
<evidence type="ECO:0000313" key="2">
    <source>
        <dbReference type="EMBL" id="RHN41255.1"/>
    </source>
</evidence>
<sequence>MTIASNKQICREWRDMDSDTRKHITIPLIYASTPEKLKKRFPKLQSLKLKGKPRAAKCGIIPENWGGYVSPWIKVIQNYDNCLNSLHFKRMIVSDHDLLILAERGGSLFSLVLDDCSGFTTKGLEDICRSCTNLRVLFMEESSVSEKENEDGKWLHELALNNKALVTLNFFKTDLFLNESKINIEDLELLAKNCPNLASVKITDCEILDLKNFFQYASSLEEFCGGFYNKDPENYAAVLPARLSRLGLVEIRKDDLPIMFPSLVAQLKMLDLRYSTLDMEDHCTLIRLCPNLETLKSMDVIGNKGLIELGQYCTKLKRLRIETENERREDEEARVTQRGLIEISNGCPELEYISVNELLQGCVKLRRFALYLRSGGLTDKDLEYIGRFGVNLKWILLGYCGQTDKGLLDFSQGCRSLQKLEIRGCKFFSEVVLGVAAYNLKSLRYLWVQSYSPSFPPGSGFRFSARPYWFTEMISTSQDEDNNQFLGYYSILGGPRADIPHTFCTIVWLGN</sequence>
<evidence type="ECO:0000313" key="3">
    <source>
        <dbReference type="Proteomes" id="UP000265566"/>
    </source>
</evidence>
<dbReference type="Gene3D" id="3.80.10.10">
    <property type="entry name" value="Ribonuclease Inhibitor"/>
    <property type="match status" value="2"/>
</dbReference>
<dbReference type="EMBL" id="PSQE01000008">
    <property type="protein sequence ID" value="RHN41255.1"/>
    <property type="molecule type" value="Genomic_DNA"/>
</dbReference>
<dbReference type="Gramene" id="rna47557">
    <property type="protein sequence ID" value="RHN41255.1"/>
    <property type="gene ID" value="gene47557"/>
</dbReference>
<reference evidence="3" key="1">
    <citation type="journal article" date="2018" name="Nat. Plants">
        <title>Whole-genome landscape of Medicago truncatula symbiotic genes.</title>
        <authorList>
            <person name="Pecrix Y."/>
            <person name="Staton S.E."/>
            <person name="Sallet E."/>
            <person name="Lelandais-Briere C."/>
            <person name="Moreau S."/>
            <person name="Carrere S."/>
            <person name="Blein T."/>
            <person name="Jardinaud M.F."/>
            <person name="Latrasse D."/>
            <person name="Zouine M."/>
            <person name="Zahm M."/>
            <person name="Kreplak J."/>
            <person name="Mayjonade B."/>
            <person name="Satge C."/>
            <person name="Perez M."/>
            <person name="Cauet S."/>
            <person name="Marande W."/>
            <person name="Chantry-Darmon C."/>
            <person name="Lopez-Roques C."/>
            <person name="Bouchez O."/>
            <person name="Berard A."/>
            <person name="Debelle F."/>
            <person name="Munos S."/>
            <person name="Bendahmane A."/>
            <person name="Berges H."/>
            <person name="Niebel A."/>
            <person name="Buitink J."/>
            <person name="Frugier F."/>
            <person name="Benhamed M."/>
            <person name="Crespi M."/>
            <person name="Gouzy J."/>
            <person name="Gamas P."/>
        </authorList>
    </citation>
    <scope>NUCLEOTIDE SEQUENCE [LARGE SCALE GENOMIC DNA]</scope>
    <source>
        <strain evidence="3">cv. Jemalong A17</strain>
    </source>
</reference>
<accession>A0A396GRA2</accession>
<dbReference type="SUPFAM" id="SSF52047">
    <property type="entry name" value="RNI-like"/>
    <property type="match status" value="1"/>
</dbReference>
<evidence type="ECO:0000259" key="1">
    <source>
        <dbReference type="Pfam" id="PF18791"/>
    </source>
</evidence>
<feature type="domain" description="Transport inhibitor response 1" evidence="1">
    <location>
        <begin position="42"/>
        <end position="88"/>
    </location>
</feature>
<dbReference type="InterPro" id="IPR041101">
    <property type="entry name" value="Transp_inhibit"/>
</dbReference>
<dbReference type="Pfam" id="PF18791">
    <property type="entry name" value="Transp_inhibit"/>
    <property type="match status" value="1"/>
</dbReference>
<dbReference type="PANTHER" id="PTHR13318:SF28">
    <property type="entry name" value="CORONATINE-INSENSITIVE PROTEIN HOMOLOG 2"/>
    <property type="match status" value="1"/>
</dbReference>
<protein>
    <submittedName>
        <fullName evidence="2">Putative leucine-rich repeat domain, L domain-containing protein</fullName>
    </submittedName>
</protein>
<dbReference type="AlphaFoldDB" id="A0A396GRA2"/>
<organism evidence="2 3">
    <name type="scientific">Medicago truncatula</name>
    <name type="common">Barrel medic</name>
    <name type="synonym">Medicago tribuloides</name>
    <dbReference type="NCBI Taxonomy" id="3880"/>
    <lineage>
        <taxon>Eukaryota</taxon>
        <taxon>Viridiplantae</taxon>
        <taxon>Streptophyta</taxon>
        <taxon>Embryophyta</taxon>
        <taxon>Tracheophyta</taxon>
        <taxon>Spermatophyta</taxon>
        <taxon>Magnoliopsida</taxon>
        <taxon>eudicotyledons</taxon>
        <taxon>Gunneridae</taxon>
        <taxon>Pentapetalae</taxon>
        <taxon>rosids</taxon>
        <taxon>fabids</taxon>
        <taxon>Fabales</taxon>
        <taxon>Fabaceae</taxon>
        <taxon>Papilionoideae</taxon>
        <taxon>50 kb inversion clade</taxon>
        <taxon>NPAAA clade</taxon>
        <taxon>Hologalegina</taxon>
        <taxon>IRL clade</taxon>
        <taxon>Trifolieae</taxon>
        <taxon>Medicago</taxon>
    </lineage>
</organism>